<accession>A0A7T4A8W6</accession>
<keyword evidence="3" id="KW-1185">Reference proteome</keyword>
<dbReference type="Proteomes" id="UP000595481">
    <property type="component" value="Chromosome"/>
</dbReference>
<evidence type="ECO:0000313" key="3">
    <source>
        <dbReference type="Proteomes" id="UP000595481"/>
    </source>
</evidence>
<dbReference type="EMBL" id="CP066092">
    <property type="protein sequence ID" value="QQB19499.1"/>
    <property type="molecule type" value="Genomic_DNA"/>
</dbReference>
<proteinExistence type="predicted"/>
<name>A0A7T4A8W6_AERJA</name>
<feature type="chain" id="PRO_5047316001" description="DUF3828 domain-containing protein" evidence="1">
    <location>
        <begin position="22"/>
        <end position="168"/>
    </location>
</feature>
<dbReference type="GeneID" id="69553325"/>
<feature type="signal peptide" evidence="1">
    <location>
        <begin position="1"/>
        <end position="21"/>
    </location>
</feature>
<evidence type="ECO:0000256" key="1">
    <source>
        <dbReference type="SAM" id="SignalP"/>
    </source>
</evidence>
<gene>
    <name evidence="2" type="ORF">I6H43_18585</name>
</gene>
<protein>
    <recommendedName>
        <fullName evidence="4">DUF3828 domain-containing protein</fullName>
    </recommendedName>
</protein>
<dbReference type="RefSeq" id="WP_042031243.1">
    <property type="nucleotide sequence ID" value="NZ_CAWMFX010000027.1"/>
</dbReference>
<evidence type="ECO:0008006" key="4">
    <source>
        <dbReference type="Google" id="ProtNLM"/>
    </source>
</evidence>
<evidence type="ECO:0000313" key="2">
    <source>
        <dbReference type="EMBL" id="QQB19499.1"/>
    </source>
</evidence>
<keyword evidence="1" id="KW-0732">Signal</keyword>
<sequence length="168" mass="18606">MKAGTALPLLLLALLGNPVYAACDDGVAIKHAKAFWEHHRNFYYTDPARIKELLTPDFFSVLSREAECNADGEVCAIDADPWTNAQDGDVVEPITFSATSSSDSAVAVTMRYRLAMTDTRQEPQEVTLQLQKSGDQRCFLLDDFIPPGEGSLKKQLQQWQLQNDGGQQ</sequence>
<reference evidence="2 3" key="1">
    <citation type="submission" date="2020-12" db="EMBL/GenBank/DDBJ databases">
        <title>FDA dAtabase for Regulatory Grade micrObial Sequences (FDA-ARGOS): Supporting development and validation of Infectious Disease Dx tests.</title>
        <authorList>
            <person name="Sproer C."/>
            <person name="Gronow S."/>
            <person name="Severitt S."/>
            <person name="Schroder I."/>
            <person name="Tallon L."/>
            <person name="Sadzewicz L."/>
            <person name="Zhao X."/>
            <person name="Boylan J."/>
            <person name="Ott S."/>
            <person name="Bowen H."/>
            <person name="Vavikolanu K."/>
            <person name="Mehta A."/>
            <person name="Aluvathingal J."/>
            <person name="Nadendla S."/>
            <person name="Lowell S."/>
            <person name="Myers T."/>
            <person name="Yan Y."/>
            <person name="Sichtig H."/>
        </authorList>
    </citation>
    <scope>NUCLEOTIDE SEQUENCE [LARGE SCALE GENOMIC DNA]</scope>
    <source>
        <strain evidence="2 3">FDAARGOS_986</strain>
    </source>
</reference>
<organism evidence="2 3">
    <name type="scientific">Aeromonas jandaei</name>
    <dbReference type="NCBI Taxonomy" id="650"/>
    <lineage>
        <taxon>Bacteria</taxon>
        <taxon>Pseudomonadati</taxon>
        <taxon>Pseudomonadota</taxon>
        <taxon>Gammaproteobacteria</taxon>
        <taxon>Aeromonadales</taxon>
        <taxon>Aeromonadaceae</taxon>
        <taxon>Aeromonas</taxon>
    </lineage>
</organism>
<dbReference type="Gene3D" id="3.10.450.50">
    <property type="match status" value="1"/>
</dbReference>